<evidence type="ECO:0000313" key="3">
    <source>
        <dbReference type="EMBL" id="KAK3923059.1"/>
    </source>
</evidence>
<feature type="region of interest" description="Disordered" evidence="1">
    <location>
        <begin position="518"/>
        <end position="577"/>
    </location>
</feature>
<feature type="compositionally biased region" description="Polar residues" evidence="1">
    <location>
        <begin position="421"/>
        <end position="432"/>
    </location>
</feature>
<name>A0AAE1LLK6_9NEOP</name>
<feature type="region of interest" description="Disordered" evidence="1">
    <location>
        <begin position="437"/>
        <end position="456"/>
    </location>
</feature>
<feature type="compositionally biased region" description="Low complexity" evidence="1">
    <location>
        <begin position="118"/>
        <end position="137"/>
    </location>
</feature>
<keyword evidence="2" id="KW-0732">Signal</keyword>
<feature type="compositionally biased region" description="Gly residues" evidence="1">
    <location>
        <begin position="548"/>
        <end position="562"/>
    </location>
</feature>
<dbReference type="Proteomes" id="UP001219518">
    <property type="component" value="Unassembled WGS sequence"/>
</dbReference>
<feature type="signal peptide" evidence="2">
    <location>
        <begin position="1"/>
        <end position="26"/>
    </location>
</feature>
<sequence>MQHCSSSTPCSCLLTCLLADTSLVASSAPASASCRRERRGRGGGGAAAAASRPASRRPGPGAGGGEQLRRQRHSQTATTPLAPFLPEARHVVYPGHMQVPGPAPAPTRTKSSSGSGKAITAAPRARAQAPTAAPVTASRSARPTVPSHRVSVRVRGRGASGSGPEPLPAQTPAQAVGRGPRPPQRPPDLGAGPAGARGASRARASRLLGSVSSGVLSKGVQQARAGASRTSLNPSRAATAPAGRRASTPLPSATGALRTRPLPRVASLASAASRTAAATAAAPGRARVRGASPAPRQRRRARHRPSRGPSRASLPPQPSRSRTTQLSSSSLQPCYSKNTQSRASLQLQPSRSGTKRASRAALKPQPQSRTKNTKNGSAAGAQAARSRATNSSRASLQPPRTRPRPRPSSQLQRTSSKRAVASQTALTTPIRSSRLPFSSVSLRPRRSRKTSSLRDARPVPVVAAAMRVPRARGARARALRGAAACSDEMRSYWDATAEASSRRRSRCQRAAGRLRAHRGLMPASGLAAGRRSDRTQGPDRPPTRRVVPGGGTGGGAAGGGGAVAVRTTLTPPPAQRGPSAAMLQLQVAQQLLRPECIRQMSDRCLAQLMQLPPSKKPSPMKRDSSAFSTVTAEDRVGAPLAPVAAAAAPVSTARWYGPTTPKRRQGLPAPDQEEPPVRALAPTPSADRPRPPELEPPHASSRPSKSRPHSSGGRVARRRSGPALRLRPDLGDAAADAGSSKLPPRPCRRVRPPKGAVVPGAKAQPQPRGARAREGTRPRHAGPARPVLPGRSNQVPPPPKSSPPLRRGAPAPASAVPPVRGRGSATASASRGVSSKASVRVDQVQCGAREQGCPPRMERAVPHKSTLTAVKKTPNVTCTGGIAPRPRSGSKHGLAHSSSGVPKRDRKRHDLREQRDPRRVQDTVKRRSKESLRMSLTKRRCR</sequence>
<feature type="region of interest" description="Disordered" evidence="1">
    <location>
        <begin position="216"/>
        <end position="432"/>
    </location>
</feature>
<evidence type="ECO:0008006" key="5">
    <source>
        <dbReference type="Google" id="ProtNLM"/>
    </source>
</evidence>
<gene>
    <name evidence="3" type="ORF">KUF71_001718</name>
</gene>
<feature type="compositionally biased region" description="Low complexity" evidence="1">
    <location>
        <begin position="803"/>
        <end position="822"/>
    </location>
</feature>
<evidence type="ECO:0000313" key="4">
    <source>
        <dbReference type="Proteomes" id="UP001219518"/>
    </source>
</evidence>
<accession>A0AAE1LLK6</accession>
<feature type="region of interest" description="Disordered" evidence="1">
    <location>
        <begin position="647"/>
        <end position="942"/>
    </location>
</feature>
<feature type="compositionally biased region" description="Low complexity" evidence="1">
    <location>
        <begin position="262"/>
        <end position="295"/>
    </location>
</feature>
<comment type="caution">
    <text evidence="3">The sequence shown here is derived from an EMBL/GenBank/DDBJ whole genome shotgun (WGS) entry which is preliminary data.</text>
</comment>
<feature type="compositionally biased region" description="Basic and acidic residues" evidence="1">
    <location>
        <begin position="908"/>
        <end position="932"/>
    </location>
</feature>
<reference evidence="3" key="2">
    <citation type="journal article" date="2023" name="BMC Genomics">
        <title>Pest status, molecular evolution, and epigenetic factors derived from the genome assembly of Frankliniella fusca, a thysanopteran phytovirus vector.</title>
        <authorList>
            <person name="Catto M.A."/>
            <person name="Labadie P.E."/>
            <person name="Jacobson A.L."/>
            <person name="Kennedy G.G."/>
            <person name="Srinivasan R."/>
            <person name="Hunt B.G."/>
        </authorList>
    </citation>
    <scope>NUCLEOTIDE SEQUENCE</scope>
    <source>
        <strain evidence="3">PL_HMW_Pooled</strain>
    </source>
</reference>
<evidence type="ECO:0000256" key="2">
    <source>
        <dbReference type="SAM" id="SignalP"/>
    </source>
</evidence>
<feature type="compositionally biased region" description="Polar residues" evidence="1">
    <location>
        <begin position="365"/>
        <end position="375"/>
    </location>
</feature>
<feature type="compositionally biased region" description="Low complexity" evidence="1">
    <location>
        <begin position="376"/>
        <end position="399"/>
    </location>
</feature>
<proteinExistence type="predicted"/>
<feature type="compositionally biased region" description="Low complexity" evidence="1">
    <location>
        <begin position="47"/>
        <end position="59"/>
    </location>
</feature>
<keyword evidence="4" id="KW-1185">Reference proteome</keyword>
<feature type="compositionally biased region" description="Low complexity" evidence="1">
    <location>
        <begin position="307"/>
        <end position="333"/>
    </location>
</feature>
<feature type="chain" id="PRO_5042154670" description="Serine/arginine repetitive matrix protein 2-like" evidence="2">
    <location>
        <begin position="27"/>
        <end position="942"/>
    </location>
</feature>
<organism evidence="3 4">
    <name type="scientific">Frankliniella fusca</name>
    <dbReference type="NCBI Taxonomy" id="407009"/>
    <lineage>
        <taxon>Eukaryota</taxon>
        <taxon>Metazoa</taxon>
        <taxon>Ecdysozoa</taxon>
        <taxon>Arthropoda</taxon>
        <taxon>Hexapoda</taxon>
        <taxon>Insecta</taxon>
        <taxon>Pterygota</taxon>
        <taxon>Neoptera</taxon>
        <taxon>Paraneoptera</taxon>
        <taxon>Thysanoptera</taxon>
        <taxon>Terebrantia</taxon>
        <taxon>Thripoidea</taxon>
        <taxon>Thripidae</taxon>
        <taxon>Frankliniella</taxon>
    </lineage>
</organism>
<feature type="compositionally biased region" description="Low complexity" evidence="1">
    <location>
        <begin position="697"/>
        <end position="714"/>
    </location>
</feature>
<protein>
    <recommendedName>
        <fullName evidence="5">Serine/arginine repetitive matrix protein 2-like</fullName>
    </recommendedName>
</protein>
<feature type="compositionally biased region" description="Low complexity" evidence="1">
    <location>
        <begin position="721"/>
        <end position="738"/>
    </location>
</feature>
<feature type="compositionally biased region" description="Basic residues" evidence="1">
    <location>
        <begin position="296"/>
        <end position="306"/>
    </location>
</feature>
<feature type="region of interest" description="Disordered" evidence="1">
    <location>
        <begin position="26"/>
        <end position="203"/>
    </location>
</feature>
<dbReference type="EMBL" id="JAHWGI010001134">
    <property type="protein sequence ID" value="KAK3923059.1"/>
    <property type="molecule type" value="Genomic_DNA"/>
</dbReference>
<evidence type="ECO:0000256" key="1">
    <source>
        <dbReference type="SAM" id="MobiDB-lite"/>
    </source>
</evidence>
<reference evidence="3" key="1">
    <citation type="submission" date="2021-07" db="EMBL/GenBank/DDBJ databases">
        <authorList>
            <person name="Catto M.A."/>
            <person name="Jacobson A."/>
            <person name="Kennedy G."/>
            <person name="Labadie P."/>
            <person name="Hunt B.G."/>
            <person name="Srinivasan R."/>
        </authorList>
    </citation>
    <scope>NUCLEOTIDE SEQUENCE</scope>
    <source>
        <strain evidence="3">PL_HMW_Pooled</strain>
        <tissue evidence="3">Head</tissue>
    </source>
</reference>
<feature type="compositionally biased region" description="Polar residues" evidence="1">
    <location>
        <begin position="825"/>
        <end position="837"/>
    </location>
</feature>
<feature type="region of interest" description="Disordered" evidence="1">
    <location>
        <begin position="611"/>
        <end position="630"/>
    </location>
</feature>
<dbReference type="AlphaFoldDB" id="A0AAE1LLK6"/>
<feature type="compositionally biased region" description="Low complexity" evidence="1">
    <location>
        <begin position="187"/>
        <end position="203"/>
    </location>
</feature>
<feature type="compositionally biased region" description="Polar residues" evidence="1">
    <location>
        <begin position="335"/>
        <end position="352"/>
    </location>
</feature>
<feature type="compositionally biased region" description="Basic and acidic residues" evidence="1">
    <location>
        <begin position="687"/>
        <end position="696"/>
    </location>
</feature>